<sequence length="415" mass="47232">MQSMNPGSLYKKIKIARADGTAPHVLIIGGGVSGLTTAWALRNSGCKVTVLAKQYAQPGAHGNEIVSEIAGALWEWPPAVCGSHGKDTEEQLEALKRWCQVSYVQFKDIAEKYGAKETGIRKRMSCFLFDRKLGPDGLQKKQEIERVCEDFNDDLPHLIKKYKINTNMEKKGYNIVDGYEHLSYVVDPGNYLHWLRRLIEDMGVVLKHGVVEDTLHEEMPYLLKQFKADIVINCTGMASRELCGDNRMKPLRGILIHAKNDGKRFEKIEGCISISQREAGIDATEEEKRKADEGRFEFIVPRNDDVLILGGYAQMGQETLEWDEEKHKYLERMRTGCVNLYPDLANAEFTDYYHRAGIRPFRDEPRVGQDEYNPRLFHNYGHGGSGFTLSYGCALDIRHIVKGYFETEFRPTSNL</sequence>
<evidence type="ECO:0000256" key="1">
    <source>
        <dbReference type="ARBA" id="ARBA00001974"/>
    </source>
</evidence>
<dbReference type="Pfam" id="PF01266">
    <property type="entry name" value="DAO"/>
    <property type="match status" value="1"/>
</dbReference>
<dbReference type="Proteomes" id="UP000193498">
    <property type="component" value="Unassembled WGS sequence"/>
</dbReference>
<feature type="binding site" evidence="6">
    <location>
        <position position="359"/>
    </location>
    <ligand>
        <name>D-dopa</name>
        <dbReference type="ChEBI" id="CHEBI:149689"/>
    </ligand>
</feature>
<feature type="binding site" evidence="6">
    <location>
        <position position="211"/>
    </location>
    <ligand>
        <name>FAD</name>
        <dbReference type="ChEBI" id="CHEBI:57692"/>
    </ligand>
</feature>
<feature type="binding site" evidence="6">
    <location>
        <position position="384"/>
    </location>
    <ligand>
        <name>D-dopa</name>
        <dbReference type="ChEBI" id="CHEBI:149689"/>
    </ligand>
</feature>
<evidence type="ECO:0000256" key="3">
    <source>
        <dbReference type="ARBA" id="ARBA00022630"/>
    </source>
</evidence>
<protein>
    <submittedName>
        <fullName evidence="8">Nucleotide-binding domain-containing protein</fullName>
    </submittedName>
</protein>
<keyword evidence="5" id="KW-0560">Oxidoreductase</keyword>
<dbReference type="GO" id="GO:0003884">
    <property type="term" value="F:D-amino-acid oxidase activity"/>
    <property type="evidence" value="ECO:0007669"/>
    <property type="project" value="InterPro"/>
</dbReference>
<dbReference type="GO" id="GO:0019478">
    <property type="term" value="P:D-amino acid catabolic process"/>
    <property type="evidence" value="ECO:0007669"/>
    <property type="project" value="TreeGrafter"/>
</dbReference>
<dbReference type="Gene3D" id="3.40.50.720">
    <property type="entry name" value="NAD(P)-binding Rossmann-like Domain"/>
    <property type="match status" value="1"/>
</dbReference>
<gene>
    <name evidence="8" type="ORF">K493DRAFT_316875</name>
</gene>
<proteinExistence type="inferred from homology"/>
<evidence type="ECO:0000259" key="7">
    <source>
        <dbReference type="Pfam" id="PF01266"/>
    </source>
</evidence>
<feature type="binding site" evidence="6">
    <location>
        <begin position="383"/>
        <end position="388"/>
    </location>
    <ligand>
        <name>FAD</name>
        <dbReference type="ChEBI" id="CHEBI:57692"/>
    </ligand>
</feature>
<evidence type="ECO:0000256" key="4">
    <source>
        <dbReference type="ARBA" id="ARBA00022827"/>
    </source>
</evidence>
<dbReference type="PANTHER" id="PTHR11530:SF25">
    <property type="entry name" value="FAD DEPENDENT OXIDOREDUCTASE DOMAIN-CONTAINING PROTEIN"/>
    <property type="match status" value="1"/>
</dbReference>
<organism evidence="8 9">
    <name type="scientific">Basidiobolus meristosporus CBS 931.73</name>
    <dbReference type="NCBI Taxonomy" id="1314790"/>
    <lineage>
        <taxon>Eukaryota</taxon>
        <taxon>Fungi</taxon>
        <taxon>Fungi incertae sedis</taxon>
        <taxon>Zoopagomycota</taxon>
        <taxon>Entomophthoromycotina</taxon>
        <taxon>Basidiobolomycetes</taxon>
        <taxon>Basidiobolales</taxon>
        <taxon>Basidiobolaceae</taxon>
        <taxon>Basidiobolus</taxon>
    </lineage>
</organism>
<dbReference type="EMBL" id="MCFE01000299">
    <property type="protein sequence ID" value="ORX91950.1"/>
    <property type="molecule type" value="Genomic_DNA"/>
</dbReference>
<dbReference type="PIRSF" id="PIRSF000189">
    <property type="entry name" value="D-aa_oxidase"/>
    <property type="match status" value="1"/>
</dbReference>
<dbReference type="Gene3D" id="3.30.9.10">
    <property type="entry name" value="D-Amino Acid Oxidase, subunit A, domain 2"/>
    <property type="match status" value="1"/>
</dbReference>
<comment type="similarity">
    <text evidence="2">Belongs to the DAMOX/DASOX family.</text>
</comment>
<evidence type="ECO:0000313" key="8">
    <source>
        <dbReference type="EMBL" id="ORX91950.1"/>
    </source>
</evidence>
<keyword evidence="3" id="KW-0285">Flavoprotein</keyword>
<feature type="domain" description="FAD dependent oxidoreductase" evidence="7">
    <location>
        <begin position="25"/>
        <end position="394"/>
    </location>
</feature>
<dbReference type="AlphaFoldDB" id="A0A1Y1Y1R2"/>
<dbReference type="InterPro" id="IPR006076">
    <property type="entry name" value="FAD-dep_OxRdtase"/>
</dbReference>
<dbReference type="SUPFAM" id="SSF54373">
    <property type="entry name" value="FAD-linked reductases, C-terminal domain"/>
    <property type="match status" value="1"/>
</dbReference>
<evidence type="ECO:0000256" key="6">
    <source>
        <dbReference type="PIRSR" id="PIRSR000189-1"/>
    </source>
</evidence>
<name>A0A1Y1Y1R2_9FUNG</name>
<keyword evidence="4 6" id="KW-0274">FAD</keyword>
<accession>A0A1Y1Y1R2</accession>
<dbReference type="InParanoid" id="A0A1Y1Y1R2"/>
<comment type="cofactor">
    <cofactor evidence="1 6">
        <name>FAD</name>
        <dbReference type="ChEBI" id="CHEBI:57692"/>
    </cofactor>
</comment>
<dbReference type="SUPFAM" id="SSF51971">
    <property type="entry name" value="Nucleotide-binding domain"/>
    <property type="match status" value="1"/>
</dbReference>
<evidence type="ECO:0000256" key="5">
    <source>
        <dbReference type="ARBA" id="ARBA00023002"/>
    </source>
</evidence>
<dbReference type="InterPro" id="IPR023209">
    <property type="entry name" value="DAO"/>
</dbReference>
<feature type="binding site" evidence="6">
    <location>
        <position position="235"/>
    </location>
    <ligand>
        <name>FAD</name>
        <dbReference type="ChEBI" id="CHEBI:57692"/>
    </ligand>
</feature>
<comment type="caution">
    <text evidence="8">The sequence shown here is derived from an EMBL/GenBank/DDBJ whole genome shotgun (WGS) entry which is preliminary data.</text>
</comment>
<evidence type="ECO:0000256" key="2">
    <source>
        <dbReference type="ARBA" id="ARBA00006730"/>
    </source>
</evidence>
<keyword evidence="9" id="KW-1185">Reference proteome</keyword>
<dbReference type="GO" id="GO:0071949">
    <property type="term" value="F:FAD binding"/>
    <property type="evidence" value="ECO:0007669"/>
    <property type="project" value="InterPro"/>
</dbReference>
<dbReference type="PANTHER" id="PTHR11530">
    <property type="entry name" value="D-AMINO ACID OXIDASE"/>
    <property type="match status" value="1"/>
</dbReference>
<dbReference type="GO" id="GO:0005737">
    <property type="term" value="C:cytoplasm"/>
    <property type="evidence" value="ECO:0007669"/>
    <property type="project" value="TreeGrafter"/>
</dbReference>
<dbReference type="OrthoDB" id="2015447at2759"/>
<evidence type="ECO:0000313" key="9">
    <source>
        <dbReference type="Proteomes" id="UP000193498"/>
    </source>
</evidence>
<reference evidence="8 9" key="1">
    <citation type="submission" date="2016-07" db="EMBL/GenBank/DDBJ databases">
        <title>Pervasive Adenine N6-methylation of Active Genes in Fungi.</title>
        <authorList>
            <consortium name="DOE Joint Genome Institute"/>
            <person name="Mondo S.J."/>
            <person name="Dannebaum R.O."/>
            <person name="Kuo R.C."/>
            <person name="Labutti K."/>
            <person name="Haridas S."/>
            <person name="Kuo A."/>
            <person name="Salamov A."/>
            <person name="Ahrendt S.R."/>
            <person name="Lipzen A."/>
            <person name="Sullivan W."/>
            <person name="Andreopoulos W.B."/>
            <person name="Clum A."/>
            <person name="Lindquist E."/>
            <person name="Daum C."/>
            <person name="Ramamoorthy G.K."/>
            <person name="Gryganskyi A."/>
            <person name="Culley D."/>
            <person name="Magnuson J.K."/>
            <person name="James T.Y."/>
            <person name="O'Malley M.A."/>
            <person name="Stajich J.E."/>
            <person name="Spatafora J.W."/>
            <person name="Visel A."/>
            <person name="Grigoriev I.V."/>
        </authorList>
    </citation>
    <scope>NUCLEOTIDE SEQUENCE [LARGE SCALE GENOMIC DNA]</scope>
    <source>
        <strain evidence="8 9">CBS 931.73</strain>
    </source>
</reference>
<dbReference type="STRING" id="1314790.A0A1Y1Y1R2"/>